<feature type="compositionally biased region" description="Basic residues" evidence="1">
    <location>
        <begin position="40"/>
        <end position="49"/>
    </location>
</feature>
<reference evidence="2 3" key="1">
    <citation type="journal article" date="2015" name="Genome Biol. Evol.">
        <title>Comparative Genomics of a Bacterivorous Green Alga Reveals Evolutionary Causalities and Consequences of Phago-Mixotrophic Mode of Nutrition.</title>
        <authorList>
            <person name="Burns J.A."/>
            <person name="Paasch A."/>
            <person name="Narechania A."/>
            <person name="Kim E."/>
        </authorList>
    </citation>
    <scope>NUCLEOTIDE SEQUENCE [LARGE SCALE GENOMIC DNA]</scope>
    <source>
        <strain evidence="2 3">PLY_AMNH</strain>
    </source>
</reference>
<feature type="compositionally biased region" description="Low complexity" evidence="1">
    <location>
        <begin position="312"/>
        <end position="323"/>
    </location>
</feature>
<feature type="region of interest" description="Disordered" evidence="1">
    <location>
        <begin position="106"/>
        <end position="200"/>
    </location>
</feature>
<feature type="compositionally biased region" description="Low complexity" evidence="1">
    <location>
        <begin position="129"/>
        <end position="156"/>
    </location>
</feature>
<organism evidence="2 3">
    <name type="scientific">Cymbomonas tetramitiformis</name>
    <dbReference type="NCBI Taxonomy" id="36881"/>
    <lineage>
        <taxon>Eukaryota</taxon>
        <taxon>Viridiplantae</taxon>
        <taxon>Chlorophyta</taxon>
        <taxon>Pyramimonadophyceae</taxon>
        <taxon>Pyramimonadales</taxon>
        <taxon>Pyramimonadaceae</taxon>
        <taxon>Cymbomonas</taxon>
    </lineage>
</organism>
<proteinExistence type="predicted"/>
<feature type="region of interest" description="Disordered" evidence="1">
    <location>
        <begin position="303"/>
        <end position="329"/>
    </location>
</feature>
<feature type="compositionally biased region" description="Polar residues" evidence="1">
    <location>
        <begin position="30"/>
        <end position="39"/>
    </location>
</feature>
<gene>
    <name evidence="2" type="ORF">CYMTET_24471</name>
</gene>
<keyword evidence="3" id="KW-1185">Reference proteome</keyword>
<evidence type="ECO:0000256" key="1">
    <source>
        <dbReference type="SAM" id="MobiDB-lite"/>
    </source>
</evidence>
<evidence type="ECO:0000313" key="3">
    <source>
        <dbReference type="Proteomes" id="UP001190700"/>
    </source>
</evidence>
<dbReference type="Proteomes" id="UP001190700">
    <property type="component" value="Unassembled WGS sequence"/>
</dbReference>
<dbReference type="AlphaFoldDB" id="A0AAE0FVS3"/>
<comment type="caution">
    <text evidence="2">The sequence shown here is derived from an EMBL/GenBank/DDBJ whole genome shotgun (WGS) entry which is preliminary data.</text>
</comment>
<feature type="compositionally biased region" description="Low complexity" evidence="1">
    <location>
        <begin position="178"/>
        <end position="191"/>
    </location>
</feature>
<feature type="region of interest" description="Disordered" evidence="1">
    <location>
        <begin position="28"/>
        <end position="49"/>
    </location>
</feature>
<dbReference type="EMBL" id="LGRX02012723">
    <property type="protein sequence ID" value="KAK3266939.1"/>
    <property type="molecule type" value="Genomic_DNA"/>
</dbReference>
<sequence>MAAVWSTHPISSRSGSIRAKALPLNWPPRQLSSANSNSPLRRHGQKPKVRGVLIRRADVQPVFTSAALTTVEDSSHRFTRVHAQALALLQVGVLAAGLLGTPQAAFASHHSHHSRHSHHASHAHHSSSGHHSSQVAGSSHLGHTSSSTHTSHASTSVNGRSGGRVGGRSFFRRRAPVTTQRATRASSTRASHIAESHEAPRGPYISARAHTHNYNVVVAPPIASSPVYISPSPTIGYGINLGVDGRVGRDALTDQEGVLCKEGEEESATCREILMVEEDNARKTAEIAELKRKLQAVEVGNEHLDSNELRMSSTSASSSQSQAPRVGKP</sequence>
<protein>
    <submittedName>
        <fullName evidence="2">Uncharacterized protein</fullName>
    </submittedName>
</protein>
<feature type="compositionally biased region" description="Basic residues" evidence="1">
    <location>
        <begin position="109"/>
        <end position="128"/>
    </location>
</feature>
<accession>A0AAE0FVS3</accession>
<name>A0AAE0FVS3_9CHLO</name>
<evidence type="ECO:0000313" key="2">
    <source>
        <dbReference type="EMBL" id="KAK3266939.1"/>
    </source>
</evidence>